<dbReference type="PANTHER" id="PTHR43000">
    <property type="entry name" value="DTDP-D-GLUCOSE 4,6-DEHYDRATASE-RELATED"/>
    <property type="match status" value="1"/>
</dbReference>
<comment type="similarity">
    <text evidence="1">Belongs to the NAD(P)-dependent epimerase/dehydratase family.</text>
</comment>
<dbReference type="Pfam" id="PF01370">
    <property type="entry name" value="Epimerase"/>
    <property type="match status" value="1"/>
</dbReference>
<accession>A0A9X4KVS3</accession>
<dbReference type="InterPro" id="IPR036291">
    <property type="entry name" value="NAD(P)-bd_dom_sf"/>
</dbReference>
<evidence type="ECO:0000313" key="3">
    <source>
        <dbReference type="EMBL" id="MDG0811805.1"/>
    </source>
</evidence>
<dbReference type="RefSeq" id="WP_277534629.1">
    <property type="nucleotide sequence ID" value="NZ_JAPDIA010000007.1"/>
</dbReference>
<dbReference type="AlphaFoldDB" id="A0A9X4KVS3"/>
<comment type="caution">
    <text evidence="3">The sequence shown here is derived from an EMBL/GenBank/DDBJ whole genome shotgun (WGS) entry which is preliminary data.</text>
</comment>
<proteinExistence type="inferred from homology"/>
<reference evidence="3" key="1">
    <citation type="submission" date="2022-10" db="EMBL/GenBank/DDBJ databases">
        <title>Comparative genomic analysis of Cohnella hashimotonis sp. nov., isolated from the International Space Station.</title>
        <authorList>
            <person name="Simpson A."/>
            <person name="Venkateswaran K."/>
        </authorList>
    </citation>
    <scope>NUCLEOTIDE SEQUENCE</scope>
    <source>
        <strain evidence="3">DSM 28161</strain>
    </source>
</reference>
<protein>
    <submittedName>
        <fullName evidence="3">NAD-dependent epimerase/dehydratase family protein</fullName>
    </submittedName>
</protein>
<feature type="domain" description="NAD-dependent epimerase/dehydratase" evidence="2">
    <location>
        <begin position="6"/>
        <end position="238"/>
    </location>
</feature>
<gene>
    <name evidence="3" type="ORF">OMP40_22340</name>
</gene>
<dbReference type="SUPFAM" id="SSF51735">
    <property type="entry name" value="NAD(P)-binding Rossmann-fold domains"/>
    <property type="match status" value="1"/>
</dbReference>
<evidence type="ECO:0000259" key="2">
    <source>
        <dbReference type="Pfam" id="PF01370"/>
    </source>
</evidence>
<keyword evidence="4" id="KW-1185">Reference proteome</keyword>
<sequence length="313" mass="34794">MIDLNILVTGGAGFIGSHIVDLLVQQGHQVFVVDNLSTGDPGNLNPNCTFYEADISKLPDLQHVFSLHPIDVVYHHAAQIHVQDSIKYPTFDAMTNIIGTINILECMKTYKASKIVYASSAAVYGTPHYLPINENHPVSPESCYGISKFTPEHYIKMYANLYEIDYTIFRYSNVYGPRQSSIGEGGVISIFLDKVLEQLTPTVYGDGTQTRDFIFVRDIAAANIAALHRGNGFTLNIGCNTTTSINELVDYLSQLSKRRIVPHYVAAKPGDILHSSLSNELAMAVLEWYPRYSLLEGLSETFDYLIERVAHPA</sequence>
<dbReference type="EMBL" id="JAPDIA010000007">
    <property type="protein sequence ID" value="MDG0811805.1"/>
    <property type="molecule type" value="Genomic_DNA"/>
</dbReference>
<dbReference type="Gene3D" id="3.40.50.720">
    <property type="entry name" value="NAD(P)-binding Rossmann-like Domain"/>
    <property type="match status" value="1"/>
</dbReference>
<organism evidence="3 4">
    <name type="scientific">Cohnella rhizosphaerae</name>
    <dbReference type="NCBI Taxonomy" id="1457232"/>
    <lineage>
        <taxon>Bacteria</taxon>
        <taxon>Bacillati</taxon>
        <taxon>Bacillota</taxon>
        <taxon>Bacilli</taxon>
        <taxon>Bacillales</taxon>
        <taxon>Paenibacillaceae</taxon>
        <taxon>Cohnella</taxon>
    </lineage>
</organism>
<name>A0A9X4KVS3_9BACL</name>
<dbReference type="Proteomes" id="UP001153404">
    <property type="component" value="Unassembled WGS sequence"/>
</dbReference>
<evidence type="ECO:0000256" key="1">
    <source>
        <dbReference type="ARBA" id="ARBA00007637"/>
    </source>
</evidence>
<dbReference type="InterPro" id="IPR001509">
    <property type="entry name" value="Epimerase_deHydtase"/>
</dbReference>
<evidence type="ECO:0000313" key="4">
    <source>
        <dbReference type="Proteomes" id="UP001153404"/>
    </source>
</evidence>